<evidence type="ECO:0000256" key="1">
    <source>
        <dbReference type="ARBA" id="ARBA00006817"/>
    </source>
</evidence>
<reference evidence="3 4" key="1">
    <citation type="submission" date="2017-08" db="EMBL/GenBank/DDBJ databases">
        <title>The whole genome shortgun sequences of strain Leeuwenhoekiella nanhaiensis G18 from the South China Sea.</title>
        <authorList>
            <person name="Liu Q."/>
        </authorList>
    </citation>
    <scope>NUCLEOTIDE SEQUENCE [LARGE SCALE GENOMIC DNA]</scope>
    <source>
        <strain evidence="3 4">G18</strain>
    </source>
</reference>
<dbReference type="OrthoDB" id="384974at2"/>
<protein>
    <submittedName>
        <fullName evidence="3">Activator of HSP90 ATPase</fullName>
    </submittedName>
</protein>
<evidence type="ECO:0000313" key="3">
    <source>
        <dbReference type="EMBL" id="PHQ31313.1"/>
    </source>
</evidence>
<dbReference type="Proteomes" id="UP000229433">
    <property type="component" value="Unassembled WGS sequence"/>
</dbReference>
<evidence type="ECO:0000313" key="4">
    <source>
        <dbReference type="Proteomes" id="UP000229433"/>
    </source>
</evidence>
<dbReference type="EMBL" id="NQXA01000001">
    <property type="protein sequence ID" value="PHQ31313.1"/>
    <property type="molecule type" value="Genomic_DNA"/>
</dbReference>
<keyword evidence="4" id="KW-1185">Reference proteome</keyword>
<dbReference type="Gene3D" id="3.30.530.20">
    <property type="match status" value="1"/>
</dbReference>
<comment type="similarity">
    <text evidence="1">Belongs to the AHA1 family.</text>
</comment>
<dbReference type="InterPro" id="IPR023393">
    <property type="entry name" value="START-like_dom_sf"/>
</dbReference>
<dbReference type="Pfam" id="PF08327">
    <property type="entry name" value="AHSA1"/>
    <property type="match status" value="1"/>
</dbReference>
<feature type="domain" description="Activator of Hsp90 ATPase homologue 1/2-like C-terminal" evidence="2">
    <location>
        <begin position="14"/>
        <end position="133"/>
    </location>
</feature>
<evidence type="ECO:0000259" key="2">
    <source>
        <dbReference type="Pfam" id="PF08327"/>
    </source>
</evidence>
<comment type="caution">
    <text evidence="3">The sequence shown here is derived from an EMBL/GenBank/DDBJ whole genome shotgun (WGS) entry which is preliminary data.</text>
</comment>
<organism evidence="3 4">
    <name type="scientific">Leeuwenhoekiella nanhaiensis</name>
    <dbReference type="NCBI Taxonomy" id="1655491"/>
    <lineage>
        <taxon>Bacteria</taxon>
        <taxon>Pseudomonadati</taxon>
        <taxon>Bacteroidota</taxon>
        <taxon>Flavobacteriia</taxon>
        <taxon>Flavobacteriales</taxon>
        <taxon>Flavobacteriaceae</taxon>
        <taxon>Leeuwenhoekiella</taxon>
    </lineage>
</organism>
<name>A0A2G1VX08_9FLAO</name>
<gene>
    <name evidence="3" type="ORF">CJ305_03620</name>
</gene>
<proteinExistence type="inferred from homology"/>
<dbReference type="InterPro" id="IPR013538">
    <property type="entry name" value="ASHA1/2-like_C"/>
</dbReference>
<dbReference type="AlphaFoldDB" id="A0A2G1VX08"/>
<dbReference type="SUPFAM" id="SSF55961">
    <property type="entry name" value="Bet v1-like"/>
    <property type="match status" value="1"/>
</dbReference>
<sequence>MKAKPITVSAYINAEKSKVWEYYTSPEHIVNWNFADPSWHCPEAKNDLQIGGIYFARMEARDGSFGFDFEAVYTEMNPGTSFTYEFGGRICKVDLAATENGTQITVIFDPEDQNPIEMQEQGWQAILNNFKQFTERN</sequence>
<dbReference type="RefSeq" id="WP_099644854.1">
    <property type="nucleotide sequence ID" value="NZ_KZ319287.1"/>
</dbReference>
<accession>A0A2G1VX08</accession>